<feature type="transmembrane region" description="Helical" evidence="7">
    <location>
        <begin position="181"/>
        <end position="200"/>
    </location>
</feature>
<dbReference type="PANTHER" id="PTHR32322:SF2">
    <property type="entry name" value="EAMA DOMAIN-CONTAINING PROTEIN"/>
    <property type="match status" value="1"/>
</dbReference>
<name>M0QGJ8_9ACTN</name>
<evidence type="ECO:0000256" key="6">
    <source>
        <dbReference type="SAM" id="MobiDB-lite"/>
    </source>
</evidence>
<comment type="similarity">
    <text evidence="2">Belongs to the EamA transporter family.</text>
</comment>
<keyword evidence="10" id="KW-1185">Reference proteome</keyword>
<proteinExistence type="inferred from homology"/>
<evidence type="ECO:0000256" key="1">
    <source>
        <dbReference type="ARBA" id="ARBA00004141"/>
    </source>
</evidence>
<dbReference type="InterPro" id="IPR037185">
    <property type="entry name" value="EmrE-like"/>
</dbReference>
<feature type="transmembrane region" description="Helical" evidence="7">
    <location>
        <begin position="35"/>
        <end position="52"/>
    </location>
</feature>
<organism evidence="9 10">
    <name type="scientific">Gordonia soli NBRC 108243</name>
    <dbReference type="NCBI Taxonomy" id="1223545"/>
    <lineage>
        <taxon>Bacteria</taxon>
        <taxon>Bacillati</taxon>
        <taxon>Actinomycetota</taxon>
        <taxon>Actinomycetes</taxon>
        <taxon>Mycobacteriales</taxon>
        <taxon>Gordoniaceae</taxon>
        <taxon>Gordonia</taxon>
    </lineage>
</organism>
<dbReference type="PANTHER" id="PTHR32322">
    <property type="entry name" value="INNER MEMBRANE TRANSPORTER"/>
    <property type="match status" value="1"/>
</dbReference>
<feature type="transmembrane region" description="Helical" evidence="7">
    <location>
        <begin position="212"/>
        <end position="234"/>
    </location>
</feature>
<feature type="domain" description="EamA" evidence="8">
    <location>
        <begin position="4"/>
        <end position="137"/>
    </location>
</feature>
<feature type="region of interest" description="Disordered" evidence="6">
    <location>
        <begin position="294"/>
        <end position="369"/>
    </location>
</feature>
<reference evidence="9 10" key="1">
    <citation type="submission" date="2013-01" db="EMBL/GenBank/DDBJ databases">
        <title>Whole genome shotgun sequence of Gordonia soli NBRC 108243.</title>
        <authorList>
            <person name="Isaki-Nakamura S."/>
            <person name="Hosoyama A."/>
            <person name="Tsuchikane K."/>
            <person name="Ando Y."/>
            <person name="Baba S."/>
            <person name="Ohji S."/>
            <person name="Hamada M."/>
            <person name="Tamura T."/>
            <person name="Yamazoe A."/>
            <person name="Yamazaki S."/>
            <person name="Fujita N."/>
        </authorList>
    </citation>
    <scope>NUCLEOTIDE SEQUENCE [LARGE SCALE GENOMIC DNA]</scope>
    <source>
        <strain evidence="9 10">NBRC 108243</strain>
    </source>
</reference>
<keyword evidence="5 7" id="KW-0472">Membrane</keyword>
<feature type="domain" description="EamA" evidence="8">
    <location>
        <begin position="158"/>
        <end position="283"/>
    </location>
</feature>
<dbReference type="eggNOG" id="COG0697">
    <property type="taxonomic scope" value="Bacteria"/>
</dbReference>
<feature type="transmembrane region" description="Helical" evidence="7">
    <location>
        <begin position="266"/>
        <end position="285"/>
    </location>
</feature>
<feature type="transmembrane region" description="Helical" evidence="7">
    <location>
        <begin position="92"/>
        <end position="114"/>
    </location>
</feature>
<keyword evidence="4 7" id="KW-1133">Transmembrane helix</keyword>
<evidence type="ECO:0000256" key="4">
    <source>
        <dbReference type="ARBA" id="ARBA00022989"/>
    </source>
</evidence>
<protein>
    <recommendedName>
        <fullName evidence="8">EamA domain-containing protein</fullName>
    </recommendedName>
</protein>
<evidence type="ECO:0000259" key="8">
    <source>
        <dbReference type="Pfam" id="PF00892"/>
    </source>
</evidence>
<evidence type="ECO:0000256" key="5">
    <source>
        <dbReference type="ARBA" id="ARBA00023136"/>
    </source>
</evidence>
<dbReference type="InterPro" id="IPR050638">
    <property type="entry name" value="AA-Vitamin_Transporters"/>
</dbReference>
<dbReference type="InterPro" id="IPR000620">
    <property type="entry name" value="EamA_dom"/>
</dbReference>
<comment type="subcellular location">
    <subcellularLocation>
        <location evidence="1">Membrane</location>
        <topology evidence="1">Multi-pass membrane protein</topology>
    </subcellularLocation>
</comment>
<dbReference type="SUPFAM" id="SSF103481">
    <property type="entry name" value="Multidrug resistance efflux transporter EmrE"/>
    <property type="match status" value="2"/>
</dbReference>
<feature type="transmembrane region" description="Helical" evidence="7">
    <location>
        <begin position="150"/>
        <end position="169"/>
    </location>
</feature>
<evidence type="ECO:0000256" key="7">
    <source>
        <dbReference type="SAM" id="Phobius"/>
    </source>
</evidence>
<feature type="compositionally biased region" description="Gly residues" evidence="6">
    <location>
        <begin position="344"/>
        <end position="356"/>
    </location>
</feature>
<feature type="compositionally biased region" description="Low complexity" evidence="6">
    <location>
        <begin position="357"/>
        <end position="369"/>
    </location>
</feature>
<dbReference type="Pfam" id="PF00892">
    <property type="entry name" value="EamA"/>
    <property type="match status" value="2"/>
</dbReference>
<comment type="caution">
    <text evidence="9">The sequence shown here is derived from an EMBL/GenBank/DDBJ whole genome shotgun (WGS) entry which is preliminary data.</text>
</comment>
<dbReference type="EMBL" id="BANX01000008">
    <property type="protein sequence ID" value="GAC67574.1"/>
    <property type="molecule type" value="Genomic_DNA"/>
</dbReference>
<evidence type="ECO:0000313" key="10">
    <source>
        <dbReference type="Proteomes" id="UP000011666"/>
    </source>
</evidence>
<keyword evidence="3 7" id="KW-0812">Transmembrane</keyword>
<evidence type="ECO:0000313" key="9">
    <source>
        <dbReference type="EMBL" id="GAC67574.1"/>
    </source>
</evidence>
<gene>
    <name evidence="9" type="ORF">GS4_08_01590</name>
</gene>
<feature type="compositionally biased region" description="Basic and acidic residues" evidence="6">
    <location>
        <begin position="304"/>
        <end position="338"/>
    </location>
</feature>
<feature type="transmembrane region" description="Helical" evidence="7">
    <location>
        <begin position="64"/>
        <end position="86"/>
    </location>
</feature>
<dbReference type="GO" id="GO:0016020">
    <property type="term" value="C:membrane"/>
    <property type="evidence" value="ECO:0007669"/>
    <property type="project" value="UniProtKB-SubCell"/>
</dbReference>
<accession>M0QGJ8</accession>
<feature type="transmembrane region" description="Helical" evidence="7">
    <location>
        <begin position="121"/>
        <end position="138"/>
    </location>
</feature>
<evidence type="ECO:0000256" key="3">
    <source>
        <dbReference type="ARBA" id="ARBA00022692"/>
    </source>
</evidence>
<dbReference type="Proteomes" id="UP000011666">
    <property type="component" value="Unassembled WGS sequence"/>
</dbReference>
<feature type="transmembrane region" description="Helical" evidence="7">
    <location>
        <begin position="241"/>
        <end position="260"/>
    </location>
</feature>
<evidence type="ECO:0000256" key="2">
    <source>
        <dbReference type="ARBA" id="ARBA00007362"/>
    </source>
</evidence>
<sequence length="369" mass="38926">MIGLLAVTFVICWSSGFIGAKLGAADAPVPTVLMWRFLPLAAIAVPVILVWCRRRVRPMSRSEWGRQVLIGLLSQAAYVVTVYWAIGMGVSTGTTALVDGVQPLVAAALVGPLLGAVVTRGQWVGLALGLFGVAVVSWTDATSAAGRTPLWAYVIPLAGMAALLASTFIERRAPRSVPASVAVSIHCCVSAVVFTGLALATGTASPPASGRFWIAMVWLIVFATLGGYGLYWFLLARIGVTPVNSLMFAIAPVTAVWGAVMFDEPLTATTVVGLGLAIAAALIAGRRERSERARLVRRRRRERRERADVTGRRERRERADVTGRRERSERAEVTERDPPAAGGQASGSGPSDGRGVVGVSSGAASGRPN</sequence>
<dbReference type="AlphaFoldDB" id="M0QGJ8"/>